<protein>
    <submittedName>
        <fullName evidence="1">Uncharacterized protein</fullName>
    </submittedName>
</protein>
<name>A0AB37YQK1_9BACI</name>
<dbReference type="Proteomes" id="UP000195728">
    <property type="component" value="Unassembled WGS sequence"/>
</dbReference>
<dbReference type="EMBL" id="FMBG01000012">
    <property type="protein sequence ID" value="SCC26841.1"/>
    <property type="molecule type" value="Genomic_DNA"/>
</dbReference>
<proteinExistence type="predicted"/>
<accession>A0AB37YQK1</accession>
<gene>
    <name evidence="1" type="ORF">BC10311_02308</name>
</gene>
<reference evidence="1 2" key="1">
    <citation type="submission" date="2016-08" db="EMBL/GenBank/DDBJ databases">
        <authorList>
            <person name="Loux V."/>
            <person name="Rue O."/>
        </authorList>
    </citation>
    <scope>NUCLEOTIDE SEQUENCE [LARGE SCALE GENOMIC DNA]</scope>
    <source>
        <strain evidence="1 2">WSBC_10311</strain>
    </source>
</reference>
<sequence length="40" mass="4787">MNENNRIRVMEILNRSQYNDEIIDGLDMSNVDLTFLICQR</sequence>
<evidence type="ECO:0000313" key="2">
    <source>
        <dbReference type="Proteomes" id="UP000195728"/>
    </source>
</evidence>
<dbReference type="AlphaFoldDB" id="A0AB37YQK1"/>
<comment type="caution">
    <text evidence="1">The sequence shown here is derived from an EMBL/GenBank/DDBJ whole genome shotgun (WGS) entry which is preliminary data.</text>
</comment>
<evidence type="ECO:0000313" key="1">
    <source>
        <dbReference type="EMBL" id="SCC26841.1"/>
    </source>
</evidence>
<organism evidence="1 2">
    <name type="scientific">Bacillus wiedmannii</name>
    <dbReference type="NCBI Taxonomy" id="1890302"/>
    <lineage>
        <taxon>Bacteria</taxon>
        <taxon>Bacillati</taxon>
        <taxon>Bacillota</taxon>
        <taxon>Bacilli</taxon>
        <taxon>Bacillales</taxon>
        <taxon>Bacillaceae</taxon>
        <taxon>Bacillus</taxon>
        <taxon>Bacillus cereus group</taxon>
    </lineage>
</organism>